<sequence length="69" mass="8254">MRKKGYGRVMSDFLQTAMGTAIFNLRNQTERLFHTLKDKGLEFLRMFGYNRYHFHAQLVLLMHNIGYLL</sequence>
<dbReference type="RefSeq" id="WP_278018149.1">
    <property type="nucleotide sequence ID" value="NZ_JARRRY010000005.1"/>
</dbReference>
<evidence type="ECO:0000313" key="2">
    <source>
        <dbReference type="Proteomes" id="UP001218246"/>
    </source>
</evidence>
<keyword evidence="2" id="KW-1185">Reference proteome</keyword>
<dbReference type="Proteomes" id="UP001218246">
    <property type="component" value="Unassembled WGS sequence"/>
</dbReference>
<proteinExistence type="predicted"/>
<name>A0ABT6H3T8_9BACI</name>
<evidence type="ECO:0008006" key="3">
    <source>
        <dbReference type="Google" id="ProtNLM"/>
    </source>
</evidence>
<comment type="caution">
    <text evidence="1">The sequence shown here is derived from an EMBL/GenBank/DDBJ whole genome shotgun (WGS) entry which is preliminary data.</text>
</comment>
<protein>
    <recommendedName>
        <fullName evidence="3">Transposase DDE domain-containing protein</fullName>
    </recommendedName>
</protein>
<accession>A0ABT6H3T8</accession>
<dbReference type="EMBL" id="JARULN010000006">
    <property type="protein sequence ID" value="MDG5754049.1"/>
    <property type="molecule type" value="Genomic_DNA"/>
</dbReference>
<gene>
    <name evidence="1" type="ORF">P6P90_08685</name>
</gene>
<evidence type="ECO:0000313" key="1">
    <source>
        <dbReference type="EMBL" id="MDG5754049.1"/>
    </source>
</evidence>
<reference evidence="1 2" key="1">
    <citation type="submission" date="2023-04" db="EMBL/GenBank/DDBJ databases">
        <title>Ectobacillus antri isolated from activated sludge.</title>
        <authorList>
            <person name="Yan P."/>
            <person name="Liu X."/>
        </authorList>
    </citation>
    <scope>NUCLEOTIDE SEQUENCE [LARGE SCALE GENOMIC DNA]</scope>
    <source>
        <strain evidence="1 2">C18H</strain>
    </source>
</reference>
<organism evidence="1 2">
    <name type="scientific">Ectobacillus antri</name>
    <dbReference type="NCBI Taxonomy" id="2486280"/>
    <lineage>
        <taxon>Bacteria</taxon>
        <taxon>Bacillati</taxon>
        <taxon>Bacillota</taxon>
        <taxon>Bacilli</taxon>
        <taxon>Bacillales</taxon>
        <taxon>Bacillaceae</taxon>
        <taxon>Ectobacillus</taxon>
    </lineage>
</organism>